<dbReference type="PANTHER" id="PTHR38118:SF2">
    <property type="entry name" value="CDP-ALCOHOL PHOSPHATIDYLTRANSFERASE PROTEIN"/>
    <property type="match status" value="1"/>
</dbReference>
<evidence type="ECO:0000256" key="1">
    <source>
        <dbReference type="SAM" id="SignalP"/>
    </source>
</evidence>
<dbReference type="InterPro" id="IPR056124">
    <property type="entry name" value="DUF7707"/>
</dbReference>
<name>A0A4U0VNP0_9PEZI</name>
<comment type="caution">
    <text evidence="3">The sequence shown here is derived from an EMBL/GenBank/DDBJ whole genome shotgun (WGS) entry which is preliminary data.</text>
</comment>
<protein>
    <recommendedName>
        <fullName evidence="2">DUF7707 domain-containing protein</fullName>
    </recommendedName>
</protein>
<organism evidence="3 4">
    <name type="scientific">Cryomyces minteri</name>
    <dbReference type="NCBI Taxonomy" id="331657"/>
    <lineage>
        <taxon>Eukaryota</taxon>
        <taxon>Fungi</taxon>
        <taxon>Dikarya</taxon>
        <taxon>Ascomycota</taxon>
        <taxon>Pezizomycotina</taxon>
        <taxon>Dothideomycetes</taxon>
        <taxon>Dothideomycetes incertae sedis</taxon>
        <taxon>Cryomyces</taxon>
    </lineage>
</organism>
<accession>A0A4U0VNP0</accession>
<evidence type="ECO:0000313" key="3">
    <source>
        <dbReference type="EMBL" id="TKA51071.1"/>
    </source>
</evidence>
<keyword evidence="1" id="KW-0732">Signal</keyword>
<feature type="chain" id="PRO_5020896927" description="DUF7707 domain-containing protein" evidence="1">
    <location>
        <begin position="41"/>
        <end position="228"/>
    </location>
</feature>
<feature type="signal peptide" evidence="1">
    <location>
        <begin position="1"/>
        <end position="40"/>
    </location>
</feature>
<sequence length="228" mass="22757">MHANASFLATQQQIFPFNQPNMFFSTLLFAATAFSGLVAAQNATVNTSIDPNSVSIQLRQSWCRAQTNSCPQICGGQASPNTCDPNSLQYQCTCSDGSSYNISDYSQTLPSLECEQYKVQCVAAHPNDLNGQTACLAITCGQRNATSGASASSSASSSSATATSSGAASSSGSAGSSATSAAAGGASSATSAAAASSTAKSAAVLNAAMNYGTLALAGGMLALFGFAL</sequence>
<dbReference type="EMBL" id="NAJN01002567">
    <property type="protein sequence ID" value="TKA51071.1"/>
    <property type="molecule type" value="Genomic_DNA"/>
</dbReference>
<dbReference type="OrthoDB" id="2121879at2759"/>
<feature type="domain" description="DUF7707" evidence="2">
    <location>
        <begin position="48"/>
        <end position="144"/>
    </location>
</feature>
<proteinExistence type="predicted"/>
<keyword evidence="4" id="KW-1185">Reference proteome</keyword>
<dbReference type="Pfam" id="PF24808">
    <property type="entry name" value="DUF7707"/>
    <property type="match status" value="1"/>
</dbReference>
<reference evidence="3 4" key="1">
    <citation type="submission" date="2017-03" db="EMBL/GenBank/DDBJ databases">
        <title>Genomes of endolithic fungi from Antarctica.</title>
        <authorList>
            <person name="Coleine C."/>
            <person name="Masonjones S."/>
            <person name="Stajich J.E."/>
        </authorList>
    </citation>
    <scope>NUCLEOTIDE SEQUENCE [LARGE SCALE GENOMIC DNA]</scope>
    <source>
        <strain evidence="3 4">CCFEE 5187</strain>
    </source>
</reference>
<evidence type="ECO:0000259" key="2">
    <source>
        <dbReference type="Pfam" id="PF24808"/>
    </source>
</evidence>
<dbReference type="Proteomes" id="UP000308768">
    <property type="component" value="Unassembled WGS sequence"/>
</dbReference>
<evidence type="ECO:0000313" key="4">
    <source>
        <dbReference type="Proteomes" id="UP000308768"/>
    </source>
</evidence>
<dbReference type="PANTHER" id="PTHR38118">
    <property type="entry name" value="ANCHORED CELL WALL PROTEIN 11-RELATED"/>
    <property type="match status" value="1"/>
</dbReference>
<gene>
    <name evidence="3" type="ORF">B0A49_12282</name>
</gene>
<dbReference type="AlphaFoldDB" id="A0A4U0VNP0"/>